<organism evidence="7 8">
    <name type="scientific">Sporomusa acidovorans (strain ATCC 49682 / DSM 3132 / Mol)</name>
    <dbReference type="NCBI Taxonomy" id="1123286"/>
    <lineage>
        <taxon>Bacteria</taxon>
        <taxon>Bacillati</taxon>
        <taxon>Bacillota</taxon>
        <taxon>Negativicutes</taxon>
        <taxon>Selenomonadales</taxon>
        <taxon>Sporomusaceae</taxon>
        <taxon>Sporomusa</taxon>
    </lineage>
</organism>
<proteinExistence type="inferred from homology"/>
<dbReference type="InterPro" id="IPR050723">
    <property type="entry name" value="CFA/CMAS"/>
</dbReference>
<dbReference type="GO" id="GO:0008825">
    <property type="term" value="F:cyclopropane-fatty-acyl-phospholipid synthase activity"/>
    <property type="evidence" value="ECO:0007669"/>
    <property type="project" value="UniProtKB-EC"/>
</dbReference>
<name>A0ABZ3J844_SPOA4</name>
<dbReference type="EMBL" id="CP155571">
    <property type="protein sequence ID" value="XFO74574.1"/>
    <property type="molecule type" value="Genomic_DNA"/>
</dbReference>
<feature type="domain" description="DUF7884" evidence="6">
    <location>
        <begin position="8"/>
        <end position="81"/>
    </location>
</feature>
<dbReference type="Pfam" id="PF25371">
    <property type="entry name" value="DUF7884"/>
    <property type="match status" value="1"/>
</dbReference>
<keyword evidence="2 7" id="KW-0489">Methyltransferase</keyword>
<dbReference type="Pfam" id="PF02353">
    <property type="entry name" value="CMAS"/>
    <property type="match status" value="1"/>
</dbReference>
<keyword evidence="5" id="KW-0443">Lipid metabolism</keyword>
<dbReference type="Gene3D" id="3.40.50.150">
    <property type="entry name" value="Vaccinia Virus protein VP39"/>
    <property type="match status" value="1"/>
</dbReference>
<evidence type="ECO:0000259" key="6">
    <source>
        <dbReference type="Pfam" id="PF25371"/>
    </source>
</evidence>
<evidence type="ECO:0000256" key="4">
    <source>
        <dbReference type="ARBA" id="ARBA00022691"/>
    </source>
</evidence>
<evidence type="ECO:0000256" key="5">
    <source>
        <dbReference type="ARBA" id="ARBA00023098"/>
    </source>
</evidence>
<evidence type="ECO:0000313" key="7">
    <source>
        <dbReference type="EMBL" id="XFO74574.1"/>
    </source>
</evidence>
<comment type="similarity">
    <text evidence="1">Belongs to the CFA/CMAS family.</text>
</comment>
<dbReference type="PIRSF" id="PIRSF003085">
    <property type="entry name" value="CMAS"/>
    <property type="match status" value="1"/>
</dbReference>
<dbReference type="PANTHER" id="PTHR43667">
    <property type="entry name" value="CYCLOPROPANE-FATTY-ACYL-PHOSPHOLIPID SYNTHASE"/>
    <property type="match status" value="1"/>
</dbReference>
<evidence type="ECO:0000256" key="2">
    <source>
        <dbReference type="ARBA" id="ARBA00022603"/>
    </source>
</evidence>
<evidence type="ECO:0000313" key="8">
    <source>
        <dbReference type="Proteomes" id="UP000216052"/>
    </source>
</evidence>
<reference evidence="7" key="1">
    <citation type="submission" date="2024-05" db="EMBL/GenBank/DDBJ databases">
        <title>Isolation and characterization of Sporomusa carbonis sp. nov., a carboxydotrophic hydrogenogen in the genus of Sporomusa isolated from a charcoal burning pile.</title>
        <authorList>
            <person name="Boeer T."/>
            <person name="Rosenbaum F."/>
            <person name="Eysell L."/>
            <person name="Mueller V."/>
            <person name="Daniel R."/>
            <person name="Poehlein A."/>
        </authorList>
    </citation>
    <scope>NUCLEOTIDE SEQUENCE [LARGE SCALE GENOMIC DNA]</scope>
    <source>
        <strain evidence="7">DSM 3132</strain>
    </source>
</reference>
<keyword evidence="4" id="KW-0949">S-adenosyl-L-methionine</keyword>
<dbReference type="Proteomes" id="UP000216052">
    <property type="component" value="Chromosome"/>
</dbReference>
<dbReference type="RefSeq" id="WP_093793321.1">
    <property type="nucleotide sequence ID" value="NZ_CP155571.1"/>
</dbReference>
<sequence length="390" mass="44753">MFKKAALKLLLQQWQKGGFSVVFWDGEQKDYGNDPPSFTIIFNKEPKIDTSSNDIILMLGEAYMDGTIDIEGSIDELIRCMSLNTFLPPVEETAATTESGVTPRTEQKNIEHHYDLGNDFFSLWLDDTMSYSCGYFKTPQDSLKQAQLQKIDHILRKLNLRPGETLLDIGSGWGGLILRAAQQYQVNVTGITLSTEQYNYTKQQIEKLGLQDSTSVQLTSYQDFAPAKMHFDKVVSVGMFEHVGQDNLAKYLHKVTELMAPGGMFLLHTITGMFETTTNSWMGKYIFPGGYVPSLRETIWLSPKQDLHLLHAESLRLHYALTLERWYENFKENLAKIREKYDERFIRMWSLYLRGCAAAFRVSGLDIYQLLFTKNLNNHIALTFDHVYAE</sequence>
<keyword evidence="8" id="KW-1185">Reference proteome</keyword>
<dbReference type="CDD" id="cd02440">
    <property type="entry name" value="AdoMet_MTases"/>
    <property type="match status" value="1"/>
</dbReference>
<dbReference type="GO" id="GO:0032259">
    <property type="term" value="P:methylation"/>
    <property type="evidence" value="ECO:0007669"/>
    <property type="project" value="UniProtKB-KW"/>
</dbReference>
<accession>A0ABZ3J844</accession>
<evidence type="ECO:0000256" key="3">
    <source>
        <dbReference type="ARBA" id="ARBA00022679"/>
    </source>
</evidence>
<dbReference type="PANTHER" id="PTHR43667:SF1">
    <property type="entry name" value="CYCLOPROPANE-FATTY-ACYL-PHOSPHOLIPID SYNTHASE"/>
    <property type="match status" value="1"/>
</dbReference>
<dbReference type="InterPro" id="IPR057206">
    <property type="entry name" value="DUF7884"/>
</dbReference>
<keyword evidence="3 7" id="KW-0808">Transferase</keyword>
<dbReference type="EC" id="2.1.1.79" evidence="7"/>
<evidence type="ECO:0000256" key="1">
    <source>
        <dbReference type="ARBA" id="ARBA00010815"/>
    </source>
</evidence>
<dbReference type="SUPFAM" id="SSF53335">
    <property type="entry name" value="S-adenosyl-L-methionine-dependent methyltransferases"/>
    <property type="match status" value="1"/>
</dbReference>
<dbReference type="InterPro" id="IPR029063">
    <property type="entry name" value="SAM-dependent_MTases_sf"/>
</dbReference>
<protein>
    <submittedName>
        <fullName evidence="7">Cyclopropane-fatty-acyl-phospholipid synthase</fullName>
        <ecNumber evidence="7">2.1.1.79</ecNumber>
    </submittedName>
</protein>
<dbReference type="InterPro" id="IPR003333">
    <property type="entry name" value="CMAS"/>
</dbReference>
<gene>
    <name evidence="7" type="primary">cfa</name>
    <name evidence="7" type="ORF">SPACI_046840</name>
</gene>